<evidence type="ECO:0000313" key="2">
    <source>
        <dbReference type="EMBL" id="KAL0288183.1"/>
    </source>
</evidence>
<accession>A0AAW2J377</accession>
<reference evidence="2" key="1">
    <citation type="submission" date="2020-06" db="EMBL/GenBank/DDBJ databases">
        <authorList>
            <person name="Li T."/>
            <person name="Hu X."/>
            <person name="Zhang T."/>
            <person name="Song X."/>
            <person name="Zhang H."/>
            <person name="Dai N."/>
            <person name="Sheng W."/>
            <person name="Hou X."/>
            <person name="Wei L."/>
        </authorList>
    </citation>
    <scope>NUCLEOTIDE SEQUENCE</scope>
    <source>
        <strain evidence="2">G01</strain>
        <tissue evidence="2">Leaf</tissue>
    </source>
</reference>
<keyword evidence="1" id="KW-0472">Membrane</keyword>
<protein>
    <submittedName>
        <fullName evidence="2">Uncharacterized protein</fullName>
    </submittedName>
</protein>
<proteinExistence type="predicted"/>
<evidence type="ECO:0000256" key="1">
    <source>
        <dbReference type="SAM" id="Phobius"/>
    </source>
</evidence>
<name>A0AAW2J377_9LAMI</name>
<keyword evidence="1" id="KW-0812">Transmembrane</keyword>
<dbReference type="EMBL" id="JACGWK010001459">
    <property type="protein sequence ID" value="KAL0288183.1"/>
    <property type="molecule type" value="Genomic_DNA"/>
</dbReference>
<feature type="transmembrane region" description="Helical" evidence="1">
    <location>
        <begin position="7"/>
        <end position="33"/>
    </location>
</feature>
<organism evidence="2">
    <name type="scientific">Sesamum angustifolium</name>
    <dbReference type="NCBI Taxonomy" id="2727405"/>
    <lineage>
        <taxon>Eukaryota</taxon>
        <taxon>Viridiplantae</taxon>
        <taxon>Streptophyta</taxon>
        <taxon>Embryophyta</taxon>
        <taxon>Tracheophyta</taxon>
        <taxon>Spermatophyta</taxon>
        <taxon>Magnoliopsida</taxon>
        <taxon>eudicotyledons</taxon>
        <taxon>Gunneridae</taxon>
        <taxon>Pentapetalae</taxon>
        <taxon>asterids</taxon>
        <taxon>lamiids</taxon>
        <taxon>Lamiales</taxon>
        <taxon>Pedaliaceae</taxon>
        <taxon>Sesamum</taxon>
    </lineage>
</organism>
<comment type="caution">
    <text evidence="2">The sequence shown here is derived from an EMBL/GenBank/DDBJ whole genome shotgun (WGS) entry which is preliminary data.</text>
</comment>
<dbReference type="AlphaFoldDB" id="A0AAW2J377"/>
<reference evidence="2" key="2">
    <citation type="journal article" date="2024" name="Plant">
        <title>Genomic evolution and insights into agronomic trait innovations of Sesamum species.</title>
        <authorList>
            <person name="Miao H."/>
            <person name="Wang L."/>
            <person name="Qu L."/>
            <person name="Liu H."/>
            <person name="Sun Y."/>
            <person name="Le M."/>
            <person name="Wang Q."/>
            <person name="Wei S."/>
            <person name="Zheng Y."/>
            <person name="Lin W."/>
            <person name="Duan Y."/>
            <person name="Cao H."/>
            <person name="Xiong S."/>
            <person name="Wang X."/>
            <person name="Wei L."/>
            <person name="Li C."/>
            <person name="Ma Q."/>
            <person name="Ju M."/>
            <person name="Zhao R."/>
            <person name="Li G."/>
            <person name="Mu C."/>
            <person name="Tian Q."/>
            <person name="Mei H."/>
            <person name="Zhang T."/>
            <person name="Gao T."/>
            <person name="Zhang H."/>
        </authorList>
    </citation>
    <scope>NUCLEOTIDE SEQUENCE</scope>
    <source>
        <strain evidence="2">G01</strain>
    </source>
</reference>
<gene>
    <name evidence="2" type="ORF">Sangu_2667000</name>
</gene>
<sequence>MHRIHPLLCWSLILEVHPGLSGGAFILVFLLLLSSSFPLRCLGILHVDIFGHPGQESVELGGWLLSQAIEEVSVQQPCTKALALTSWDAVGTSEAAVLKRWKYPSEILLLSGGWRRGLIRSFGISYHWRIGVEKRTQFLEASDHCWG</sequence>
<keyword evidence="1" id="KW-1133">Transmembrane helix</keyword>